<protein>
    <submittedName>
        <fullName evidence="1">Uncharacterized protein</fullName>
    </submittedName>
</protein>
<organism evidence="1 2">
    <name type="scientific">Oryza meyeriana var. granulata</name>
    <dbReference type="NCBI Taxonomy" id="110450"/>
    <lineage>
        <taxon>Eukaryota</taxon>
        <taxon>Viridiplantae</taxon>
        <taxon>Streptophyta</taxon>
        <taxon>Embryophyta</taxon>
        <taxon>Tracheophyta</taxon>
        <taxon>Spermatophyta</taxon>
        <taxon>Magnoliopsida</taxon>
        <taxon>Liliopsida</taxon>
        <taxon>Poales</taxon>
        <taxon>Poaceae</taxon>
        <taxon>BOP clade</taxon>
        <taxon>Oryzoideae</taxon>
        <taxon>Oryzeae</taxon>
        <taxon>Oryzinae</taxon>
        <taxon>Oryza</taxon>
        <taxon>Oryza meyeriana</taxon>
    </lineage>
</organism>
<evidence type="ECO:0000313" key="2">
    <source>
        <dbReference type="Proteomes" id="UP000479710"/>
    </source>
</evidence>
<comment type="caution">
    <text evidence="1">The sequence shown here is derived from an EMBL/GenBank/DDBJ whole genome shotgun (WGS) entry which is preliminary data.</text>
</comment>
<gene>
    <name evidence="1" type="ORF">E2562_033729</name>
</gene>
<proteinExistence type="predicted"/>
<evidence type="ECO:0000313" key="1">
    <source>
        <dbReference type="EMBL" id="KAF0897134.1"/>
    </source>
</evidence>
<dbReference type="AlphaFoldDB" id="A0A6G1CBE4"/>
<name>A0A6G1CBE4_9ORYZ</name>
<dbReference type="Proteomes" id="UP000479710">
    <property type="component" value="Unassembled WGS sequence"/>
</dbReference>
<keyword evidence="2" id="KW-1185">Reference proteome</keyword>
<dbReference type="EMBL" id="SPHZ02000010">
    <property type="protein sequence ID" value="KAF0897134.1"/>
    <property type="molecule type" value="Genomic_DNA"/>
</dbReference>
<accession>A0A6G1CBE4</accession>
<reference evidence="1 2" key="1">
    <citation type="submission" date="2019-11" db="EMBL/GenBank/DDBJ databases">
        <title>Whole genome sequence of Oryza granulata.</title>
        <authorList>
            <person name="Li W."/>
        </authorList>
    </citation>
    <scope>NUCLEOTIDE SEQUENCE [LARGE SCALE GENOMIC DNA]</scope>
    <source>
        <strain evidence="2">cv. Menghai</strain>
        <tissue evidence="1">Leaf</tissue>
    </source>
</reference>
<sequence>MASMVDKDGWRGALISKMMALTGEAASRRRAACLRCVKVLRGGGTQGAVGWRTQGNGRCRMHTVEWRDADRGQGVGQGGSRQ</sequence>